<keyword evidence="1" id="KW-1133">Transmembrane helix</keyword>
<keyword evidence="1" id="KW-0472">Membrane</keyword>
<feature type="transmembrane region" description="Helical" evidence="1">
    <location>
        <begin position="6"/>
        <end position="25"/>
    </location>
</feature>
<evidence type="ECO:0000313" key="2">
    <source>
        <dbReference type="EMBL" id="CBH75010.1"/>
    </source>
</evidence>
<accession>E6PEX4</accession>
<dbReference type="AlphaFoldDB" id="E6PEX4"/>
<organism evidence="2">
    <name type="scientific">mine drainage metagenome</name>
    <dbReference type="NCBI Taxonomy" id="410659"/>
    <lineage>
        <taxon>unclassified sequences</taxon>
        <taxon>metagenomes</taxon>
        <taxon>ecological metagenomes</taxon>
    </lineage>
</organism>
<protein>
    <submittedName>
        <fullName evidence="2">Uncharacterized protein</fullName>
    </submittedName>
</protein>
<keyword evidence="1" id="KW-0812">Transmembrane</keyword>
<gene>
    <name evidence="2" type="ORF">CARN1_0185</name>
</gene>
<proteinExistence type="predicted"/>
<reference evidence="2" key="1">
    <citation type="submission" date="2009-10" db="EMBL/GenBank/DDBJ databases">
        <title>Diversity of trophic interactions inside an arsenic-rich microbial ecosystem.</title>
        <authorList>
            <person name="Bertin P.N."/>
            <person name="Heinrich-Salmeron A."/>
            <person name="Pelletier E."/>
            <person name="Goulhen-Chollet F."/>
            <person name="Arsene-Ploetze F."/>
            <person name="Gallien S."/>
            <person name="Calteau A."/>
            <person name="Vallenet D."/>
            <person name="Casiot C."/>
            <person name="Chane-Woon-Ming B."/>
            <person name="Giloteaux L."/>
            <person name="Barakat M."/>
            <person name="Bonnefoy V."/>
            <person name="Bruneel O."/>
            <person name="Chandler M."/>
            <person name="Cleiss J."/>
            <person name="Duran R."/>
            <person name="Elbaz-Poulichet F."/>
            <person name="Fonknechten N."/>
            <person name="Lauga B."/>
            <person name="Mornico D."/>
            <person name="Ortet P."/>
            <person name="Schaeffer C."/>
            <person name="Siguier P."/>
            <person name="Alexander Thil Smith A."/>
            <person name="Van Dorsselaer A."/>
            <person name="Weissenbach J."/>
            <person name="Medigue C."/>
            <person name="Le Paslier D."/>
        </authorList>
    </citation>
    <scope>NUCLEOTIDE SEQUENCE</scope>
</reference>
<evidence type="ECO:0000256" key="1">
    <source>
        <dbReference type="SAM" id="Phobius"/>
    </source>
</evidence>
<sequence>MTISLLLAIVIVMGTLVLLTSIFRLHRLQIHVAATSVPVPPKPYTDKRISHSARGAVDARGVWALAAQPRCFEEVEKSTGSETYVRAHLPSDARRFASGRTLTFGSCRIIIGAASIVVERGNERISVPAPAELYQTASRLYLLARGPGGGPELRAYKVVPQP</sequence>
<comment type="caution">
    <text evidence="2">The sequence shown here is derived from an EMBL/GenBank/DDBJ whole genome shotgun (WGS) entry which is preliminary data.</text>
</comment>
<name>E6PEX4_9ZZZZ</name>
<dbReference type="EMBL" id="CABL01000005">
    <property type="protein sequence ID" value="CBH75010.1"/>
    <property type="molecule type" value="Genomic_DNA"/>
</dbReference>